<reference evidence="1 2" key="1">
    <citation type="journal article" date="2016" name="Antonie Van Leeuwenhoek">
        <title>Nocardia donostiensis sp. nov., isolated from human respiratory specimens.</title>
        <authorList>
            <person name="Ercibengoa M."/>
            <person name="Bell M."/>
            <person name="Marimon J.M."/>
            <person name="Humrighouse B."/>
            <person name="Klenk H.P."/>
            <person name="Potter G."/>
            <person name="Perez-Trallero E."/>
        </authorList>
    </citation>
    <scope>NUCLEOTIDE SEQUENCE [LARGE SCALE GENOMIC DNA]</scope>
    <source>
        <strain evidence="1 2">X1655</strain>
    </source>
</reference>
<sequence>MSVDKGCEQVSLAFVTDGQARVPPPPPIPDAEKHLEAVVAELRGQHLADVMYYPLTIGDDGRLAEKWDFGDWHEPTMGVELTF</sequence>
<keyword evidence="2" id="KW-1185">Reference proteome</keyword>
<dbReference type="EMBL" id="MUMY01000028">
    <property type="protein sequence ID" value="ONM46226.1"/>
    <property type="molecule type" value="Genomic_DNA"/>
</dbReference>
<evidence type="ECO:0000313" key="1">
    <source>
        <dbReference type="EMBL" id="ONM46226.1"/>
    </source>
</evidence>
<dbReference type="AlphaFoldDB" id="A0A1W0B7G9"/>
<evidence type="ECO:0000313" key="2">
    <source>
        <dbReference type="Proteomes" id="UP000188836"/>
    </source>
</evidence>
<name>A0A1W0B7G9_9NOCA</name>
<dbReference type="Proteomes" id="UP000188836">
    <property type="component" value="Unassembled WGS sequence"/>
</dbReference>
<feature type="non-terminal residue" evidence="1">
    <location>
        <position position="83"/>
    </location>
</feature>
<proteinExistence type="predicted"/>
<accession>A0A1W0B7G9</accession>
<comment type="caution">
    <text evidence="1">The sequence shown here is derived from an EMBL/GenBank/DDBJ whole genome shotgun (WGS) entry which is preliminary data.</text>
</comment>
<gene>
    <name evidence="1" type="ORF">B0T46_23870</name>
</gene>
<protein>
    <submittedName>
        <fullName evidence="1">Uncharacterized protein</fullName>
    </submittedName>
</protein>
<organism evidence="1 2">
    <name type="scientific">Nocardia donostiensis</name>
    <dbReference type="NCBI Taxonomy" id="1538463"/>
    <lineage>
        <taxon>Bacteria</taxon>
        <taxon>Bacillati</taxon>
        <taxon>Actinomycetota</taxon>
        <taxon>Actinomycetes</taxon>
        <taxon>Mycobacteriales</taxon>
        <taxon>Nocardiaceae</taxon>
        <taxon>Nocardia</taxon>
    </lineage>
</organism>
<dbReference type="RefSeq" id="WP_217808769.1">
    <property type="nucleotide sequence ID" value="NZ_MUKP01000034.1"/>
</dbReference>